<protein>
    <submittedName>
        <fullName evidence="1">Uncharacterized protein</fullName>
    </submittedName>
</protein>
<keyword evidence="2" id="KW-1185">Reference proteome</keyword>
<name>A0ACA8ZA58_9BACL</name>
<sequence length="68" mass="7529">MTIDSCPLSGMPALPAPSFLTLGRPVRYHDAEWQVDVSPVPAPRGGFFVCVWGTGWPRLAWRRRDSGC</sequence>
<proteinExistence type="predicted"/>
<dbReference type="Proteomes" id="UP000501793">
    <property type="component" value="Chromosome"/>
</dbReference>
<evidence type="ECO:0000313" key="2">
    <source>
        <dbReference type="Proteomes" id="UP000501793"/>
    </source>
</evidence>
<evidence type="ECO:0000313" key="1">
    <source>
        <dbReference type="EMBL" id="CAB3393282.1"/>
    </source>
</evidence>
<organism evidence="1 2">
    <name type="scientific">Kyrpidia spormannii</name>
    <dbReference type="NCBI Taxonomy" id="2055160"/>
    <lineage>
        <taxon>Bacteria</taxon>
        <taxon>Bacillati</taxon>
        <taxon>Bacillota</taxon>
        <taxon>Bacilli</taxon>
        <taxon>Bacillales</taxon>
        <taxon>Alicyclobacillaceae</taxon>
        <taxon>Kyrpidia</taxon>
    </lineage>
</organism>
<accession>A0ACA8ZA58</accession>
<reference evidence="1" key="1">
    <citation type="submission" date="2020-04" db="EMBL/GenBank/DDBJ databases">
        <authorList>
            <person name="Hogendoorn C."/>
        </authorList>
    </citation>
    <scope>NUCLEOTIDE SEQUENCE</scope>
    <source>
        <strain evidence="1">FAVT5</strain>
    </source>
</reference>
<dbReference type="EMBL" id="LR792684">
    <property type="protein sequence ID" value="CAB3393282.1"/>
    <property type="molecule type" value="Genomic_DNA"/>
</dbReference>
<gene>
    <name evidence="1" type="ORF">FAVT5_2301</name>
</gene>